<dbReference type="Pfam" id="PF13190">
    <property type="entry name" value="PDGLE"/>
    <property type="match status" value="1"/>
</dbReference>
<organism evidence="8 9">
    <name type="scientific">Intrasporangium calvum</name>
    <dbReference type="NCBI Taxonomy" id="53358"/>
    <lineage>
        <taxon>Bacteria</taxon>
        <taxon>Bacillati</taxon>
        <taxon>Actinomycetota</taxon>
        <taxon>Actinomycetes</taxon>
        <taxon>Micrococcales</taxon>
        <taxon>Intrasporangiaceae</taxon>
        <taxon>Intrasporangium</taxon>
    </lineage>
</organism>
<proteinExistence type="predicted"/>
<keyword evidence="4 6" id="KW-1133">Transmembrane helix</keyword>
<evidence type="ECO:0000256" key="1">
    <source>
        <dbReference type="ARBA" id="ARBA00004236"/>
    </source>
</evidence>
<feature type="transmembrane region" description="Helical" evidence="6">
    <location>
        <begin position="68"/>
        <end position="92"/>
    </location>
</feature>
<evidence type="ECO:0000259" key="7">
    <source>
        <dbReference type="Pfam" id="PF13190"/>
    </source>
</evidence>
<evidence type="ECO:0000256" key="3">
    <source>
        <dbReference type="ARBA" id="ARBA00022692"/>
    </source>
</evidence>
<evidence type="ECO:0000313" key="9">
    <source>
        <dbReference type="Proteomes" id="UP001150259"/>
    </source>
</evidence>
<keyword evidence="5 6" id="KW-0472">Membrane</keyword>
<sequence>MTLRRFAVVALAVSLLVAGVLSWFASSSPDGLEHVAQTLGFAETAQEHAAAGGPLADYRTDGVEDARISGGLAGVIGVLVTGLLMGALLLALRRRGGD</sequence>
<reference evidence="8 9" key="1">
    <citation type="submission" date="2022-11" db="EMBL/GenBank/DDBJ databases">
        <title>Anaerobic phenanthrene biodegradation by a DNRA strain PheN6.</title>
        <authorList>
            <person name="Zhang Z."/>
        </authorList>
    </citation>
    <scope>NUCLEOTIDE SEQUENCE [LARGE SCALE GENOMIC DNA]</scope>
    <source>
        <strain evidence="8 9">PheN6</strain>
    </source>
</reference>
<comment type="caution">
    <text evidence="8">The sequence shown here is derived from an EMBL/GenBank/DDBJ whole genome shotgun (WGS) entry which is preliminary data.</text>
</comment>
<comment type="subcellular location">
    <subcellularLocation>
        <location evidence="1">Cell membrane</location>
    </subcellularLocation>
</comment>
<evidence type="ECO:0000256" key="2">
    <source>
        <dbReference type="ARBA" id="ARBA00022475"/>
    </source>
</evidence>
<evidence type="ECO:0000313" key="8">
    <source>
        <dbReference type="EMBL" id="MDC5696676.1"/>
    </source>
</evidence>
<evidence type="ECO:0000256" key="6">
    <source>
        <dbReference type="SAM" id="Phobius"/>
    </source>
</evidence>
<gene>
    <name evidence="8" type="ORF">OO014_05360</name>
</gene>
<feature type="domain" description="PDGLE" evidence="7">
    <location>
        <begin position="4"/>
        <end position="94"/>
    </location>
</feature>
<name>A0ABT5GG47_9MICO</name>
<evidence type="ECO:0000256" key="5">
    <source>
        <dbReference type="ARBA" id="ARBA00023136"/>
    </source>
</evidence>
<evidence type="ECO:0000256" key="4">
    <source>
        <dbReference type="ARBA" id="ARBA00022989"/>
    </source>
</evidence>
<keyword evidence="9" id="KW-1185">Reference proteome</keyword>
<dbReference type="EMBL" id="JAPFQL010000015">
    <property type="protein sequence ID" value="MDC5696676.1"/>
    <property type="molecule type" value="Genomic_DNA"/>
</dbReference>
<dbReference type="InterPro" id="IPR025937">
    <property type="entry name" value="PDGLE_dom"/>
</dbReference>
<dbReference type="Proteomes" id="UP001150259">
    <property type="component" value="Unassembled WGS sequence"/>
</dbReference>
<dbReference type="RefSeq" id="WP_272461252.1">
    <property type="nucleotide sequence ID" value="NZ_JAPFQL010000015.1"/>
</dbReference>
<keyword evidence="3 6" id="KW-0812">Transmembrane</keyword>
<keyword evidence="2" id="KW-1003">Cell membrane</keyword>
<protein>
    <submittedName>
        <fullName evidence="8">PDGLE domain-containing protein</fullName>
    </submittedName>
</protein>
<accession>A0ABT5GG47</accession>